<dbReference type="AlphaFoldDB" id="A0A0B6ZHH7"/>
<organism evidence="1">
    <name type="scientific">Arion vulgaris</name>
    <dbReference type="NCBI Taxonomy" id="1028688"/>
    <lineage>
        <taxon>Eukaryota</taxon>
        <taxon>Metazoa</taxon>
        <taxon>Spiralia</taxon>
        <taxon>Lophotrochozoa</taxon>
        <taxon>Mollusca</taxon>
        <taxon>Gastropoda</taxon>
        <taxon>Heterobranchia</taxon>
        <taxon>Euthyneura</taxon>
        <taxon>Panpulmonata</taxon>
        <taxon>Eupulmonata</taxon>
        <taxon>Stylommatophora</taxon>
        <taxon>Helicina</taxon>
        <taxon>Arionoidea</taxon>
        <taxon>Arionidae</taxon>
        <taxon>Arion</taxon>
    </lineage>
</organism>
<evidence type="ECO:0000313" key="1">
    <source>
        <dbReference type="EMBL" id="CEK68064.1"/>
    </source>
</evidence>
<accession>A0A0B6ZHH7</accession>
<feature type="non-terminal residue" evidence="1">
    <location>
        <position position="1"/>
    </location>
</feature>
<proteinExistence type="predicted"/>
<feature type="non-terminal residue" evidence="1">
    <location>
        <position position="126"/>
    </location>
</feature>
<gene>
    <name evidence="1" type="primary">ORF64938</name>
</gene>
<reference evidence="1" key="1">
    <citation type="submission" date="2014-12" db="EMBL/GenBank/DDBJ databases">
        <title>Insight into the proteome of Arion vulgaris.</title>
        <authorList>
            <person name="Aradska J."/>
            <person name="Bulat T."/>
            <person name="Smidak R."/>
            <person name="Sarate P."/>
            <person name="Gangsoo J."/>
            <person name="Sialana F."/>
            <person name="Bilban M."/>
            <person name="Lubec G."/>
        </authorList>
    </citation>
    <scope>NUCLEOTIDE SEQUENCE</scope>
    <source>
        <tissue evidence="1">Skin</tissue>
    </source>
</reference>
<protein>
    <submittedName>
        <fullName evidence="1">Uncharacterized protein</fullName>
    </submittedName>
</protein>
<name>A0A0B6ZHH7_9EUPU</name>
<dbReference type="EMBL" id="HACG01021199">
    <property type="protein sequence ID" value="CEK68064.1"/>
    <property type="molecule type" value="Transcribed_RNA"/>
</dbReference>
<sequence length="126" mass="14489">RISQGEKVVERNRVLYRKTPRNISSKLNQHRSAQSVSAHAQHTIVHNVTVKDLIISHLGISNINDIEQYLPYPLNMVLSNPHFSEQERKIKSQETIFDCLRHLNIPLPILHSIEPEINTFGNPPVE</sequence>